<dbReference type="STRING" id="1515439.SAMN06265784_113130"/>
<dbReference type="InterPro" id="IPR051924">
    <property type="entry name" value="GST_Kappa/NadH"/>
</dbReference>
<protein>
    <recommendedName>
        <fullName evidence="1">2-hydroxychromene-2-carboxylate isomerase</fullName>
        <ecNumber evidence="1">5.99.1.4</ecNumber>
    </recommendedName>
</protein>
<name>A0A1X7M0W1_9BURK</name>
<dbReference type="InterPro" id="IPR001853">
    <property type="entry name" value="DSBA-like_thioredoxin_dom"/>
</dbReference>
<feature type="domain" description="DSBA-like thioredoxin" evidence="3">
    <location>
        <begin position="6"/>
        <end position="204"/>
    </location>
</feature>
<dbReference type="EC" id="5.99.1.4" evidence="1"/>
<dbReference type="GO" id="GO:0018845">
    <property type="term" value="F:2-hydroxychromene-2-carboxylate isomerase activity"/>
    <property type="evidence" value="ECO:0007669"/>
    <property type="project" value="UniProtKB-UniRule"/>
</dbReference>
<dbReference type="InterPro" id="IPR044087">
    <property type="entry name" value="NahD-like"/>
</dbReference>
<dbReference type="InterPro" id="IPR014440">
    <property type="entry name" value="HCCAis_GSTk"/>
</dbReference>
<dbReference type="CDD" id="cd03022">
    <property type="entry name" value="DsbA_HCCA_Iso"/>
    <property type="match status" value="1"/>
</dbReference>
<dbReference type="RefSeq" id="WP_085488903.1">
    <property type="nucleotide sequence ID" value="NZ_FXAT01000013.1"/>
</dbReference>
<reference evidence="5" key="1">
    <citation type="submission" date="2017-04" db="EMBL/GenBank/DDBJ databases">
        <authorList>
            <person name="Varghese N."/>
            <person name="Submissions S."/>
        </authorList>
    </citation>
    <scope>NUCLEOTIDE SEQUENCE [LARGE SCALE GENOMIC DNA]</scope>
    <source>
        <strain evidence="5">LMG 29540</strain>
    </source>
</reference>
<accession>A0A1X7M0W1</accession>
<keyword evidence="1 4" id="KW-0413">Isomerase</keyword>
<dbReference type="InterPro" id="IPR036249">
    <property type="entry name" value="Thioredoxin-like_sf"/>
</dbReference>
<dbReference type="PIRSF" id="PIRSF006386">
    <property type="entry name" value="HCCAis_GSTk"/>
    <property type="match status" value="1"/>
</dbReference>
<dbReference type="Pfam" id="PF01323">
    <property type="entry name" value="DSBA"/>
    <property type="match status" value="1"/>
</dbReference>
<dbReference type="OrthoDB" id="8560325at2"/>
<dbReference type="SUPFAM" id="SSF52833">
    <property type="entry name" value="Thioredoxin-like"/>
    <property type="match status" value="1"/>
</dbReference>
<dbReference type="PANTHER" id="PTHR42943">
    <property type="entry name" value="GLUTATHIONE S-TRANSFERASE KAPPA"/>
    <property type="match status" value="1"/>
</dbReference>
<dbReference type="AlphaFoldDB" id="A0A1X7M0W1"/>
<evidence type="ECO:0000256" key="1">
    <source>
        <dbReference type="PIRNR" id="PIRNR006386"/>
    </source>
</evidence>
<gene>
    <name evidence="4" type="ORF">SAMN06265784_113130</name>
</gene>
<comment type="similarity">
    <text evidence="1">Belongs to the GST superfamily. NadH family.</text>
</comment>
<organism evidence="4 5">
    <name type="scientific">Paraburkholderia susongensis</name>
    <dbReference type="NCBI Taxonomy" id="1515439"/>
    <lineage>
        <taxon>Bacteria</taxon>
        <taxon>Pseudomonadati</taxon>
        <taxon>Pseudomonadota</taxon>
        <taxon>Betaproteobacteria</taxon>
        <taxon>Burkholderiales</taxon>
        <taxon>Burkholderiaceae</taxon>
        <taxon>Paraburkholderia</taxon>
    </lineage>
</organism>
<keyword evidence="5" id="KW-1185">Reference proteome</keyword>
<proteinExistence type="inferred from homology"/>
<dbReference type="GO" id="GO:1901170">
    <property type="term" value="P:naphthalene catabolic process"/>
    <property type="evidence" value="ECO:0007669"/>
    <property type="project" value="InterPro"/>
</dbReference>
<dbReference type="Proteomes" id="UP000193228">
    <property type="component" value="Unassembled WGS sequence"/>
</dbReference>
<dbReference type="GO" id="GO:0016491">
    <property type="term" value="F:oxidoreductase activity"/>
    <property type="evidence" value="ECO:0007669"/>
    <property type="project" value="InterPro"/>
</dbReference>
<comment type="catalytic activity">
    <reaction evidence="1">
        <text>2-hydroxychromene-2-carboxylate = (3E)-4-(2-hydroxyphenyl)-2-oxobut-3-enoate</text>
        <dbReference type="Rhea" id="RHEA:27401"/>
        <dbReference type="ChEBI" id="CHEBI:59350"/>
        <dbReference type="ChEBI" id="CHEBI:59353"/>
        <dbReference type="EC" id="5.99.1.4"/>
    </reaction>
</comment>
<sequence length="219" mass="24477">MTLAADFFFSFRSPYSYIALVKLRDRVKDHDVAIRLRPVYPMAVRVPGFFKRSNPLMVKYVALDTTRVAQQADIPFHFPRPDPIVQDMESLDVSPEQPYIHRLTRLAAAAQLEGRSLAFANAIAPVLWDGSVIGWNEGDHLSRAAASAGFDLEALDAAIVAAPERYEAIIKGNENDLGAAGHWGVPTFVFQGEPFFGQDRIDALFWRMKSHGLQRMSSE</sequence>
<dbReference type="PANTHER" id="PTHR42943:SF2">
    <property type="entry name" value="GLUTATHIONE S-TRANSFERASE KAPPA 1"/>
    <property type="match status" value="1"/>
</dbReference>
<dbReference type="Gene3D" id="3.40.30.10">
    <property type="entry name" value="Glutaredoxin"/>
    <property type="match status" value="1"/>
</dbReference>
<evidence type="ECO:0000313" key="5">
    <source>
        <dbReference type="Proteomes" id="UP000193228"/>
    </source>
</evidence>
<evidence type="ECO:0000313" key="4">
    <source>
        <dbReference type="EMBL" id="SMG59610.1"/>
    </source>
</evidence>
<evidence type="ECO:0000259" key="3">
    <source>
        <dbReference type="Pfam" id="PF01323"/>
    </source>
</evidence>
<dbReference type="EMBL" id="FXAT01000013">
    <property type="protein sequence ID" value="SMG59610.1"/>
    <property type="molecule type" value="Genomic_DNA"/>
</dbReference>
<evidence type="ECO:0000256" key="2">
    <source>
        <dbReference type="PIRSR" id="PIRSR006386-1"/>
    </source>
</evidence>
<feature type="active site" description="Nucleophile" evidence="2">
    <location>
        <position position="13"/>
    </location>
</feature>